<feature type="compositionally biased region" description="Polar residues" evidence="6">
    <location>
        <begin position="300"/>
        <end position="314"/>
    </location>
</feature>
<evidence type="ECO:0000256" key="4">
    <source>
        <dbReference type="ARBA" id="ARBA00023136"/>
    </source>
</evidence>
<keyword evidence="2 7" id="KW-0812">Transmembrane</keyword>
<feature type="compositionally biased region" description="Basic and acidic residues" evidence="6">
    <location>
        <begin position="334"/>
        <end position="344"/>
    </location>
</feature>
<comment type="subcellular location">
    <subcellularLocation>
        <location evidence="1">Membrane</location>
        <topology evidence="1">Multi-pass membrane protein</topology>
    </subcellularLocation>
</comment>
<dbReference type="GO" id="GO:0016020">
    <property type="term" value="C:membrane"/>
    <property type="evidence" value="ECO:0007669"/>
    <property type="project" value="UniProtKB-SubCell"/>
</dbReference>
<feature type="transmembrane region" description="Helical" evidence="7">
    <location>
        <begin position="6"/>
        <end position="28"/>
    </location>
</feature>
<dbReference type="Proteomes" id="UP000813461">
    <property type="component" value="Unassembled WGS sequence"/>
</dbReference>
<evidence type="ECO:0000256" key="5">
    <source>
        <dbReference type="ARBA" id="ARBA00038359"/>
    </source>
</evidence>
<dbReference type="PANTHER" id="PTHR33048">
    <property type="entry name" value="PTH11-LIKE INTEGRAL MEMBRANE PROTEIN (AFU_ORTHOLOGUE AFUA_5G11245)"/>
    <property type="match status" value="1"/>
</dbReference>
<dbReference type="Pfam" id="PF20684">
    <property type="entry name" value="Fung_rhodopsin"/>
    <property type="match status" value="1"/>
</dbReference>
<proteinExistence type="inferred from homology"/>
<evidence type="ECO:0000313" key="9">
    <source>
        <dbReference type="EMBL" id="KAH7092266.1"/>
    </source>
</evidence>
<protein>
    <recommendedName>
        <fullName evidence="8">Rhodopsin domain-containing protein</fullName>
    </recommendedName>
</protein>
<keyword evidence="3 7" id="KW-1133">Transmembrane helix</keyword>
<keyword evidence="4 7" id="KW-0472">Membrane</keyword>
<keyword evidence="10" id="KW-1185">Reference proteome</keyword>
<feature type="transmembrane region" description="Helical" evidence="7">
    <location>
        <begin position="40"/>
        <end position="61"/>
    </location>
</feature>
<feature type="transmembrane region" description="Helical" evidence="7">
    <location>
        <begin position="206"/>
        <end position="231"/>
    </location>
</feature>
<gene>
    <name evidence="9" type="ORF">FB567DRAFT_516875</name>
</gene>
<evidence type="ECO:0000256" key="3">
    <source>
        <dbReference type="ARBA" id="ARBA00022989"/>
    </source>
</evidence>
<comment type="similarity">
    <text evidence="5">Belongs to the SAT4 family.</text>
</comment>
<evidence type="ECO:0000256" key="1">
    <source>
        <dbReference type="ARBA" id="ARBA00004141"/>
    </source>
</evidence>
<dbReference type="InterPro" id="IPR049326">
    <property type="entry name" value="Rhodopsin_dom_fungi"/>
</dbReference>
<dbReference type="EMBL" id="JAGMVJ010000003">
    <property type="protein sequence ID" value="KAH7092266.1"/>
    <property type="molecule type" value="Genomic_DNA"/>
</dbReference>
<feature type="transmembrane region" description="Helical" evidence="7">
    <location>
        <begin position="86"/>
        <end position="109"/>
    </location>
</feature>
<evidence type="ECO:0000256" key="7">
    <source>
        <dbReference type="SAM" id="Phobius"/>
    </source>
</evidence>
<feature type="transmembrane region" description="Helical" evidence="7">
    <location>
        <begin position="121"/>
        <end position="146"/>
    </location>
</feature>
<sequence>MAVAKTPLALGITFPILAIIAVLARFWARRKKRMSWRIDDWMLIPSLVLSIANAISMIIAATDGDMGQMKPLDKHGLPPLDKSFKIFYKCIYANKLLTTTAIAATRYAVLLFYGRIFRGRLFNVSVWILYIINGAWGIAYTFLFIFTCRPISDGWKSPTGSKDRNCLPLSTVQSNAYTSLIIDVSMLIIPWAPIMRLKMSRKEKAMVLGIFGLGFVVVIVAVGKLVEFYIVSDRISKSHQIQYELAPTMYWTIPETCIAVVGACLPTLRPLFYGWSPESIIGSVRSALSLNSLSSRRSRQVNTTSDPSRTSGPNSIRGLRDSEEQGIPPVPPLDRSKAQKKHLESQSSVISADDGY</sequence>
<evidence type="ECO:0000259" key="8">
    <source>
        <dbReference type="Pfam" id="PF20684"/>
    </source>
</evidence>
<dbReference type="OrthoDB" id="5391602at2759"/>
<organism evidence="9 10">
    <name type="scientific">Paraphoma chrysanthemicola</name>
    <dbReference type="NCBI Taxonomy" id="798071"/>
    <lineage>
        <taxon>Eukaryota</taxon>
        <taxon>Fungi</taxon>
        <taxon>Dikarya</taxon>
        <taxon>Ascomycota</taxon>
        <taxon>Pezizomycotina</taxon>
        <taxon>Dothideomycetes</taxon>
        <taxon>Pleosporomycetidae</taxon>
        <taxon>Pleosporales</taxon>
        <taxon>Pleosporineae</taxon>
        <taxon>Phaeosphaeriaceae</taxon>
        <taxon>Paraphoma</taxon>
    </lineage>
</organism>
<name>A0A8K0W1W8_9PLEO</name>
<accession>A0A8K0W1W8</accession>
<reference evidence="9" key="1">
    <citation type="journal article" date="2021" name="Nat. Commun.">
        <title>Genetic determinants of endophytism in the Arabidopsis root mycobiome.</title>
        <authorList>
            <person name="Mesny F."/>
            <person name="Miyauchi S."/>
            <person name="Thiergart T."/>
            <person name="Pickel B."/>
            <person name="Atanasova L."/>
            <person name="Karlsson M."/>
            <person name="Huettel B."/>
            <person name="Barry K.W."/>
            <person name="Haridas S."/>
            <person name="Chen C."/>
            <person name="Bauer D."/>
            <person name="Andreopoulos W."/>
            <person name="Pangilinan J."/>
            <person name="LaButti K."/>
            <person name="Riley R."/>
            <person name="Lipzen A."/>
            <person name="Clum A."/>
            <person name="Drula E."/>
            <person name="Henrissat B."/>
            <person name="Kohler A."/>
            <person name="Grigoriev I.V."/>
            <person name="Martin F.M."/>
            <person name="Hacquard S."/>
        </authorList>
    </citation>
    <scope>NUCLEOTIDE SEQUENCE</scope>
    <source>
        <strain evidence="9">MPI-SDFR-AT-0120</strain>
    </source>
</reference>
<evidence type="ECO:0000256" key="6">
    <source>
        <dbReference type="SAM" id="MobiDB-lite"/>
    </source>
</evidence>
<feature type="region of interest" description="Disordered" evidence="6">
    <location>
        <begin position="296"/>
        <end position="356"/>
    </location>
</feature>
<dbReference type="AlphaFoldDB" id="A0A8K0W1W8"/>
<evidence type="ECO:0000313" key="10">
    <source>
        <dbReference type="Proteomes" id="UP000813461"/>
    </source>
</evidence>
<dbReference type="InterPro" id="IPR052337">
    <property type="entry name" value="SAT4-like"/>
</dbReference>
<feature type="domain" description="Rhodopsin" evidence="8">
    <location>
        <begin position="24"/>
        <end position="272"/>
    </location>
</feature>
<feature type="transmembrane region" description="Helical" evidence="7">
    <location>
        <begin position="176"/>
        <end position="194"/>
    </location>
</feature>
<dbReference type="PANTHER" id="PTHR33048:SF47">
    <property type="entry name" value="INTEGRAL MEMBRANE PROTEIN-RELATED"/>
    <property type="match status" value="1"/>
</dbReference>
<comment type="caution">
    <text evidence="9">The sequence shown here is derived from an EMBL/GenBank/DDBJ whole genome shotgun (WGS) entry which is preliminary data.</text>
</comment>
<evidence type="ECO:0000256" key="2">
    <source>
        <dbReference type="ARBA" id="ARBA00022692"/>
    </source>
</evidence>